<dbReference type="GeneID" id="36319680"/>
<reference evidence="1 2" key="1">
    <citation type="journal article" date="2015" name="Environ. Microbiol.">
        <title>Genome analyses suggest the presence of polyploidy and recent human-driven expansions in eight global populations of the honeybee pathogen Nosema ceranae.</title>
        <authorList>
            <person name="Pelin A."/>
            <person name="Selman M."/>
            <person name="Aris-Brosou S."/>
            <person name="Farinelli L."/>
            <person name="Corradi N."/>
        </authorList>
    </citation>
    <scope>NUCLEOTIDE SEQUENCE [LARGE SCALE GENOMIC DNA]</scope>
    <source>
        <strain evidence="1 2">PA08 1199</strain>
    </source>
</reference>
<dbReference type="Proteomes" id="UP000034350">
    <property type="component" value="Unassembled WGS sequence"/>
</dbReference>
<evidence type="ECO:0000313" key="1">
    <source>
        <dbReference type="EMBL" id="KKO75327.1"/>
    </source>
</evidence>
<dbReference type="AlphaFoldDB" id="A0A0F9YRV1"/>
<gene>
    <name evidence="1" type="ORF">AAJ76_2400026850</name>
</gene>
<accession>A0A0F9YRV1</accession>
<dbReference type="EMBL" id="JPQZ01000024">
    <property type="protein sequence ID" value="KKO75327.1"/>
    <property type="molecule type" value="Genomic_DNA"/>
</dbReference>
<dbReference type="RefSeq" id="XP_024331069.1">
    <property type="nucleotide sequence ID" value="XM_024474752.1"/>
</dbReference>
<comment type="caution">
    <text evidence="1">The sequence shown here is derived from an EMBL/GenBank/DDBJ whole genome shotgun (WGS) entry which is preliminary data.</text>
</comment>
<sequence length="52" mass="6210">MNIKEIGMLLRDKVLVKCRINKFKISFYLCHFKKKGAKSSKLLKLQRKRKIS</sequence>
<proteinExistence type="predicted"/>
<name>A0A0F9YRV1_9MICR</name>
<evidence type="ECO:0000313" key="2">
    <source>
        <dbReference type="Proteomes" id="UP000034350"/>
    </source>
</evidence>
<organism evidence="1 2">
    <name type="scientific">Vairimorpha ceranae</name>
    <dbReference type="NCBI Taxonomy" id="40302"/>
    <lineage>
        <taxon>Eukaryota</taxon>
        <taxon>Fungi</taxon>
        <taxon>Fungi incertae sedis</taxon>
        <taxon>Microsporidia</taxon>
        <taxon>Nosematidae</taxon>
        <taxon>Vairimorpha</taxon>
    </lineage>
</organism>
<dbReference type="VEuPathDB" id="MicrosporidiaDB:AAJ76_2400026850"/>
<keyword evidence="2" id="KW-1185">Reference proteome</keyword>
<protein>
    <submittedName>
        <fullName evidence="1">Uncharacterized protein</fullName>
    </submittedName>
</protein>